<dbReference type="InterPro" id="IPR009057">
    <property type="entry name" value="Homeodomain-like_sf"/>
</dbReference>
<dbReference type="CDD" id="cd00086">
    <property type="entry name" value="homeodomain"/>
    <property type="match status" value="1"/>
</dbReference>
<gene>
    <name evidence="5" type="ORF">NMOB1V02_LOCUS3772</name>
</gene>
<dbReference type="InterPro" id="IPR042768">
    <property type="entry name" value="MNX1/Ceh-12"/>
</dbReference>
<keyword evidence="2 3" id="KW-0539">Nucleus</keyword>
<dbReference type="GO" id="GO:1990837">
    <property type="term" value="F:sequence-specific double-stranded DNA binding"/>
    <property type="evidence" value="ECO:0007669"/>
    <property type="project" value="TreeGrafter"/>
</dbReference>
<evidence type="ECO:0000259" key="4">
    <source>
        <dbReference type="PROSITE" id="PS50071"/>
    </source>
</evidence>
<dbReference type="SUPFAM" id="SSF46689">
    <property type="entry name" value="Homeodomain-like"/>
    <property type="match status" value="1"/>
</dbReference>
<organism evidence="5">
    <name type="scientific">Notodromas monacha</name>
    <dbReference type="NCBI Taxonomy" id="399045"/>
    <lineage>
        <taxon>Eukaryota</taxon>
        <taxon>Metazoa</taxon>
        <taxon>Ecdysozoa</taxon>
        <taxon>Arthropoda</taxon>
        <taxon>Crustacea</taxon>
        <taxon>Oligostraca</taxon>
        <taxon>Ostracoda</taxon>
        <taxon>Podocopa</taxon>
        <taxon>Podocopida</taxon>
        <taxon>Cypridocopina</taxon>
        <taxon>Cypridoidea</taxon>
        <taxon>Cyprididae</taxon>
        <taxon>Notodromas</taxon>
    </lineage>
</organism>
<comment type="subcellular location">
    <subcellularLocation>
        <location evidence="1 2 3">Nucleus</location>
    </subcellularLocation>
</comment>
<proteinExistence type="predicted"/>
<dbReference type="PROSITE" id="PS50071">
    <property type="entry name" value="HOMEOBOX_2"/>
    <property type="match status" value="1"/>
</dbReference>
<dbReference type="PANTHER" id="PTHR24335:SF4">
    <property type="entry name" value="EXTRA-EXTRA"/>
    <property type="match status" value="1"/>
</dbReference>
<dbReference type="EMBL" id="CAJPEX010000525">
    <property type="protein sequence ID" value="CAG0916141.1"/>
    <property type="molecule type" value="Genomic_DNA"/>
</dbReference>
<dbReference type="Gene3D" id="1.10.10.60">
    <property type="entry name" value="Homeodomain-like"/>
    <property type="match status" value="1"/>
</dbReference>
<dbReference type="GO" id="GO:0005634">
    <property type="term" value="C:nucleus"/>
    <property type="evidence" value="ECO:0007669"/>
    <property type="project" value="UniProtKB-SubCell"/>
</dbReference>
<evidence type="ECO:0000313" key="5">
    <source>
        <dbReference type="EMBL" id="CAD7275989.1"/>
    </source>
</evidence>
<evidence type="ECO:0000256" key="2">
    <source>
        <dbReference type="PROSITE-ProRule" id="PRU00108"/>
    </source>
</evidence>
<dbReference type="OrthoDB" id="6159439at2759"/>
<feature type="DNA-binding region" description="Homeobox" evidence="2">
    <location>
        <begin position="187"/>
        <end position="246"/>
    </location>
</feature>
<keyword evidence="6" id="KW-1185">Reference proteome</keyword>
<dbReference type="PANTHER" id="PTHR24335">
    <property type="entry name" value="MOTOR NEURON AND PANCREAS HOMEOBOX PROTEIN"/>
    <property type="match status" value="1"/>
</dbReference>
<evidence type="ECO:0000256" key="1">
    <source>
        <dbReference type="ARBA" id="ARBA00004123"/>
    </source>
</evidence>
<dbReference type="Pfam" id="PF00046">
    <property type="entry name" value="Homeodomain"/>
    <property type="match status" value="1"/>
</dbReference>
<evidence type="ECO:0000256" key="3">
    <source>
        <dbReference type="RuleBase" id="RU000682"/>
    </source>
</evidence>
<dbReference type="GO" id="GO:0007417">
    <property type="term" value="P:central nervous system development"/>
    <property type="evidence" value="ECO:0007669"/>
    <property type="project" value="TreeGrafter"/>
</dbReference>
<protein>
    <recommendedName>
        <fullName evidence="4">Homeobox domain-containing protein</fullName>
    </recommendedName>
</protein>
<dbReference type="Proteomes" id="UP000678499">
    <property type="component" value="Unassembled WGS sequence"/>
</dbReference>
<sequence length="253" mass="28382">MRCGNRKRQISLMVMFIRMREDCRKSRGRGRKEKKVCAKYCSGIICPAVWECPAGYAEGVVVLDRGKCKYIGQPRTGLVLEVVSWGLLPRPKTSDPPTSDPGSIWTFGPRAGISLVGSGRLSARKKKIRMMGLVFAHWGVRRTRVRSGLSDPAPEFPSWVPVVCPQEKKKEEEDACTFLASGAMGKTRRPRTAFTSQQLLELEKQFKQNKYLSRPKRFEVATSLMLTETQKRHLLKKEQPSGRGSVGVVALSL</sequence>
<feature type="domain" description="Homeobox" evidence="4">
    <location>
        <begin position="185"/>
        <end position="245"/>
    </location>
</feature>
<accession>A0A7R9GBA4</accession>
<name>A0A7R9GBA4_9CRUS</name>
<dbReference type="GO" id="GO:0048812">
    <property type="term" value="P:neuron projection morphogenesis"/>
    <property type="evidence" value="ECO:0007669"/>
    <property type="project" value="TreeGrafter"/>
</dbReference>
<dbReference type="InterPro" id="IPR001356">
    <property type="entry name" value="HD"/>
</dbReference>
<dbReference type="AlphaFoldDB" id="A0A7R9GBA4"/>
<keyword evidence="2 3" id="KW-0238">DNA-binding</keyword>
<dbReference type="SMART" id="SM00389">
    <property type="entry name" value="HOX"/>
    <property type="match status" value="1"/>
</dbReference>
<evidence type="ECO:0000313" key="6">
    <source>
        <dbReference type="Proteomes" id="UP000678499"/>
    </source>
</evidence>
<dbReference type="EMBL" id="OA882562">
    <property type="protein sequence ID" value="CAD7275989.1"/>
    <property type="molecule type" value="Genomic_DNA"/>
</dbReference>
<keyword evidence="2 3" id="KW-0371">Homeobox</keyword>
<reference evidence="5" key="1">
    <citation type="submission" date="2020-11" db="EMBL/GenBank/DDBJ databases">
        <authorList>
            <person name="Tran Van P."/>
        </authorList>
    </citation>
    <scope>NUCLEOTIDE SEQUENCE</scope>
</reference>